<dbReference type="EMBL" id="KL231414">
    <property type="protein sequence ID" value="KFV05985.1"/>
    <property type="molecule type" value="Genomic_DNA"/>
</dbReference>
<feature type="non-terminal residue" evidence="1">
    <location>
        <position position="1"/>
    </location>
</feature>
<evidence type="ECO:0000313" key="1">
    <source>
        <dbReference type="EMBL" id="KFV05985.1"/>
    </source>
</evidence>
<dbReference type="Gene3D" id="1.10.287.210">
    <property type="match status" value="1"/>
</dbReference>
<sequence length="57" mass="6446">FLLPAQGRGCEEFDGVCCINLSDHSRTIHAQLQKLPKLANQLQVSSEFGFRDWLKSL</sequence>
<accession>A0A093BQG0</accession>
<gene>
    <name evidence="1" type="ORF">N339_12263</name>
</gene>
<proteinExistence type="predicted"/>
<dbReference type="Proteomes" id="UP000053149">
    <property type="component" value="Unassembled WGS sequence"/>
</dbReference>
<name>A0A093BQG0_9AVES</name>
<dbReference type="AlphaFoldDB" id="A0A093BQG0"/>
<dbReference type="SUPFAM" id="SSF58069">
    <property type="entry name" value="Virus ectodomain"/>
    <property type="match status" value="1"/>
</dbReference>
<feature type="non-terminal residue" evidence="1">
    <location>
        <position position="57"/>
    </location>
</feature>
<keyword evidence="2" id="KW-1185">Reference proteome</keyword>
<organism evidence="1 2">
    <name type="scientific">Pterocles gutturalis</name>
    <name type="common">yellow-throated sandgrouse</name>
    <dbReference type="NCBI Taxonomy" id="240206"/>
    <lineage>
        <taxon>Eukaryota</taxon>
        <taxon>Metazoa</taxon>
        <taxon>Chordata</taxon>
        <taxon>Craniata</taxon>
        <taxon>Vertebrata</taxon>
        <taxon>Euteleostomi</taxon>
        <taxon>Archelosauria</taxon>
        <taxon>Archosauria</taxon>
        <taxon>Dinosauria</taxon>
        <taxon>Saurischia</taxon>
        <taxon>Theropoda</taxon>
        <taxon>Coelurosauria</taxon>
        <taxon>Aves</taxon>
        <taxon>Neognathae</taxon>
        <taxon>Neoaves</taxon>
        <taxon>Columbimorphae</taxon>
        <taxon>Pterocliformes</taxon>
        <taxon>Pteroclidae</taxon>
        <taxon>Pterocles</taxon>
    </lineage>
</organism>
<protein>
    <submittedName>
        <fullName evidence="1">Uncharacterized protein</fullName>
    </submittedName>
</protein>
<evidence type="ECO:0000313" key="2">
    <source>
        <dbReference type="Proteomes" id="UP000053149"/>
    </source>
</evidence>
<reference evidence="1 2" key="1">
    <citation type="submission" date="2014-04" db="EMBL/GenBank/DDBJ databases">
        <title>Genome evolution of avian class.</title>
        <authorList>
            <person name="Zhang G."/>
            <person name="Li C."/>
        </authorList>
    </citation>
    <scope>NUCLEOTIDE SEQUENCE [LARGE SCALE GENOMIC DNA]</scope>
    <source>
        <strain evidence="1">BGI_N339</strain>
    </source>
</reference>